<dbReference type="Proteomes" id="UP000286773">
    <property type="component" value="Unassembled WGS sequence"/>
</dbReference>
<keyword evidence="4" id="KW-1185">Reference proteome</keyword>
<dbReference type="RefSeq" id="WP_126812015.1">
    <property type="nucleotide sequence ID" value="NZ_NGKC01000002.1"/>
</dbReference>
<comment type="caution">
    <text evidence="3">The sequence shown here is derived from an EMBL/GenBank/DDBJ whole genome shotgun (WGS) entry which is preliminary data.</text>
</comment>
<dbReference type="InterPro" id="IPR043168">
    <property type="entry name" value="DegV_C"/>
</dbReference>
<dbReference type="Pfam" id="PF02645">
    <property type="entry name" value="DegV"/>
    <property type="match status" value="1"/>
</dbReference>
<evidence type="ECO:0000313" key="4">
    <source>
        <dbReference type="Proteomes" id="UP000286773"/>
    </source>
</evidence>
<organism evidence="3 4">
    <name type="scientific">Vagococcus acidifermentans</name>
    <dbReference type="NCBI Taxonomy" id="564710"/>
    <lineage>
        <taxon>Bacteria</taxon>
        <taxon>Bacillati</taxon>
        <taxon>Bacillota</taxon>
        <taxon>Bacilli</taxon>
        <taxon>Lactobacillales</taxon>
        <taxon>Enterococcaceae</taxon>
        <taxon>Vagococcus</taxon>
    </lineage>
</organism>
<dbReference type="NCBIfam" id="TIGR00762">
    <property type="entry name" value="DegV"/>
    <property type="match status" value="1"/>
</dbReference>
<dbReference type="PROSITE" id="PS51482">
    <property type="entry name" value="DEGV"/>
    <property type="match status" value="1"/>
</dbReference>
<dbReference type="EMBL" id="NGKC01000002">
    <property type="protein sequence ID" value="RSU13755.1"/>
    <property type="molecule type" value="Genomic_DNA"/>
</dbReference>
<evidence type="ECO:0000313" key="3">
    <source>
        <dbReference type="EMBL" id="RSU13755.1"/>
    </source>
</evidence>
<gene>
    <name evidence="3" type="ORF">CBF27_02310</name>
</gene>
<dbReference type="Gene3D" id="3.40.50.10170">
    <property type="match status" value="1"/>
</dbReference>
<dbReference type="InterPro" id="IPR050270">
    <property type="entry name" value="DegV_domain_contain"/>
</dbReference>
<dbReference type="SUPFAM" id="SSF82549">
    <property type="entry name" value="DAK1/DegV-like"/>
    <property type="match status" value="1"/>
</dbReference>
<reference evidence="3 4" key="1">
    <citation type="submission" date="2017-05" db="EMBL/GenBank/DDBJ databases">
        <title>Vagococcus spp. assemblies.</title>
        <authorList>
            <person name="Gulvik C.A."/>
        </authorList>
    </citation>
    <scope>NUCLEOTIDE SEQUENCE [LARGE SCALE GENOMIC DNA]</scope>
    <source>
        <strain evidence="3 4">LMG 24798</strain>
    </source>
</reference>
<keyword evidence="2" id="KW-0446">Lipid-binding</keyword>
<dbReference type="Gene3D" id="3.30.1180.10">
    <property type="match status" value="1"/>
</dbReference>
<comment type="function">
    <text evidence="1">May bind long-chain fatty acids, such as palmitate, and may play a role in lipid transport or fatty acid metabolism.</text>
</comment>
<proteinExistence type="predicted"/>
<dbReference type="InterPro" id="IPR003797">
    <property type="entry name" value="DegV"/>
</dbReference>
<accession>A0A430B0A0</accession>
<dbReference type="OrthoDB" id="5429275at2"/>
<dbReference type="AlphaFoldDB" id="A0A430B0A0"/>
<dbReference type="GO" id="GO:0008289">
    <property type="term" value="F:lipid binding"/>
    <property type="evidence" value="ECO:0007669"/>
    <property type="project" value="UniProtKB-KW"/>
</dbReference>
<evidence type="ECO:0000256" key="1">
    <source>
        <dbReference type="ARBA" id="ARBA00003238"/>
    </source>
</evidence>
<dbReference type="PANTHER" id="PTHR33434:SF3">
    <property type="entry name" value="DEGV DOMAIN-CONTAINING PROTEIN YITS"/>
    <property type="match status" value="1"/>
</dbReference>
<name>A0A430B0A0_9ENTE</name>
<protein>
    <submittedName>
        <fullName evidence="3">Fatty acid-binding protein DegV</fullName>
    </submittedName>
</protein>
<dbReference type="PANTHER" id="PTHR33434">
    <property type="entry name" value="DEGV DOMAIN-CONTAINING PROTEIN DR_1986-RELATED"/>
    <property type="match status" value="1"/>
</dbReference>
<evidence type="ECO:0000256" key="2">
    <source>
        <dbReference type="ARBA" id="ARBA00023121"/>
    </source>
</evidence>
<sequence>MMKTQIALLVDSGMDVPKSILEKEGTYVIPLQIIYKERTYTDKVDITSAEIYARLGRDIPSTSLPSGEMIEKIIKQIIADGYNELIVGTISSGLSGTHNVLNMMLKDYPQLRSFVLDTKSIGIGGGLQAAYAKELIDSGMPFDDIVPILQKQVARSDVFFSIPTLEYLKKGGRIGLVTSIVGTAFNINPIISCNDDGIYYTVSRARGRRKSIDKMVQIVKETIGTSTSYNMAVAYGNDLEEAKQLAEHVRSTFPNINQFFFDEVSPALGVHTGPGVLGIAVSLLKD</sequence>